<evidence type="ECO:0000313" key="1">
    <source>
        <dbReference type="EMBL" id="KAB0570539.1"/>
    </source>
</evidence>
<gene>
    <name evidence="1" type="ORF">F7Q93_14960</name>
</gene>
<comment type="caution">
    <text evidence="1">The sequence shown here is derived from an EMBL/GenBank/DDBJ whole genome shotgun (WGS) entry which is preliminary data.</text>
</comment>
<protein>
    <submittedName>
        <fullName evidence="1">Uncharacterized protein</fullName>
    </submittedName>
</protein>
<organism evidence="1">
    <name type="scientific">Brucella pituitosa</name>
    <dbReference type="NCBI Taxonomy" id="571256"/>
    <lineage>
        <taxon>Bacteria</taxon>
        <taxon>Pseudomonadati</taxon>
        <taxon>Pseudomonadota</taxon>
        <taxon>Alphaproteobacteria</taxon>
        <taxon>Hyphomicrobiales</taxon>
        <taxon>Brucellaceae</taxon>
        <taxon>Brucella/Ochrobactrum group</taxon>
        <taxon>Brucella</taxon>
    </lineage>
</organism>
<dbReference type="AlphaFoldDB" id="A0A643EYQ3"/>
<dbReference type="EMBL" id="VZPE01000006">
    <property type="protein sequence ID" value="KAB0570539.1"/>
    <property type="molecule type" value="Genomic_DNA"/>
</dbReference>
<reference evidence="1" key="1">
    <citation type="submission" date="2019-09" db="EMBL/GenBank/DDBJ databases">
        <title>Draft genome sequences of 48 bacterial type strains from the CCUG.</title>
        <authorList>
            <person name="Tunovic T."/>
            <person name="Pineiro-Iglesias B."/>
            <person name="Unosson C."/>
            <person name="Inganas E."/>
            <person name="Ohlen M."/>
            <person name="Cardew S."/>
            <person name="Jensie-Markopoulos S."/>
            <person name="Salva-Serra F."/>
            <person name="Jaen-Luchoro D."/>
            <person name="Karlsson R."/>
            <person name="Svensson-Stadler L."/>
            <person name="Chun J."/>
            <person name="Moore E."/>
        </authorList>
    </citation>
    <scope>NUCLEOTIDE SEQUENCE</scope>
    <source>
        <strain evidence="1">CCUG 50899</strain>
    </source>
</reference>
<name>A0A643EYQ3_9HYPH</name>
<proteinExistence type="predicted"/>
<dbReference type="RefSeq" id="WP_151081283.1">
    <property type="nucleotide sequence ID" value="NZ_JBHEEN010000006.1"/>
</dbReference>
<accession>A0A643EYQ3</accession>
<sequence length="254" mass="28864">MSKATIGLCAFCQKEKKLSRSHAIPNSYFRSAKSNGQAVKYKTDNSPNSLTQASGDCPMLCAECESHFNVNFDIPLQQIIEKLDRQRTICANDARSFSRAMLSVAWRASKSYAEFYQNFKLSRHHEDQIKSLFSDNSHKSLAHYAVRISRLFDHIHGNDVNLAKIMLSPRILRNKNGVNLTFMFGGCFIEILSPRPPRPTAVSEHYLKTGLGKNNIRTISVYAVPGYGENMLRMLEKDREDHVTPSFRRFTAPN</sequence>